<reference evidence="2" key="1">
    <citation type="journal article" date="2023" name="Commun. Biol.">
        <title>Genome analysis of Parmales, the sister group of diatoms, reveals the evolutionary specialization of diatoms from phago-mixotrophs to photoautotrophs.</title>
        <authorList>
            <person name="Ban H."/>
            <person name="Sato S."/>
            <person name="Yoshikawa S."/>
            <person name="Yamada K."/>
            <person name="Nakamura Y."/>
            <person name="Ichinomiya M."/>
            <person name="Sato N."/>
            <person name="Blanc-Mathieu R."/>
            <person name="Endo H."/>
            <person name="Kuwata A."/>
            <person name="Ogata H."/>
        </authorList>
    </citation>
    <scope>NUCLEOTIDE SEQUENCE [LARGE SCALE GENOMIC DNA]</scope>
    <source>
        <strain evidence="2">NIES 3700</strain>
    </source>
</reference>
<sequence>MTFTSPNVPLTLSTTPEYTLGAHTIICVDVMWGQGEQSFCKNELSDWVLRGLESGEYAIRVTLHSVDSSKREMVELTVDGHIDPNDIVIVETQFIHFKVDLGEQTIQPKFQITWPRNSERVVMPSDRNIEVSFRVTQGKVKGVDKTFDGNVCLTWGTVEELSGASFVCGEGQSSVLVVPNVKNGRNVVTGVLVDKGGQIISDEHATSSNAFFVEELGGVGEVRELELEAIFTASSSSLGVYNRPNCGDPNETIDIVVISARTIDRYEEAMTMLKSLLMNWNRSGNVSRFKYIKFHLVLDEGGVQFFKKHLLSKDIANVCYEIYNFESVCGAGTTKFLSDYNFSLSAHYSGKAGYCRLFLSPVINAKTFIAIESDQLFFDDVNLLFDDFERMPDNVLVAAPEMYQHWYRGRPYNGDNEGGSMELNGNNGGSVVGVGDSWHGYGYIGGIMAFRSSKMLEKNWEGLWRESLRTYIESSDEESWSPRLNDQDVFNAVFTMNPLLAGNFDCSWNLQYHAYMNSARLCRGGNLNCEESVGEDIFVCRKRPKVVHFMAGSYKSGGLYYSAFWESFKKMDMELVRLGVGVEMEEERGNR</sequence>
<organism evidence="1 2">
    <name type="scientific">Triparma laevis f. longispina</name>
    <dbReference type="NCBI Taxonomy" id="1714387"/>
    <lineage>
        <taxon>Eukaryota</taxon>
        <taxon>Sar</taxon>
        <taxon>Stramenopiles</taxon>
        <taxon>Ochrophyta</taxon>
        <taxon>Bolidophyceae</taxon>
        <taxon>Parmales</taxon>
        <taxon>Triparmaceae</taxon>
        <taxon>Triparma</taxon>
    </lineage>
</organism>
<dbReference type="Gene3D" id="3.90.550.10">
    <property type="entry name" value="Spore Coat Polysaccharide Biosynthesis Protein SpsA, Chain A"/>
    <property type="match status" value="1"/>
</dbReference>
<gene>
    <name evidence="1" type="ORF">TrLO_g14049</name>
</gene>
<dbReference type="InterPro" id="IPR029044">
    <property type="entry name" value="Nucleotide-diphossugar_trans"/>
</dbReference>
<dbReference type="SUPFAM" id="SSF53448">
    <property type="entry name" value="Nucleotide-diphospho-sugar transferases"/>
    <property type="match status" value="1"/>
</dbReference>
<dbReference type="OrthoDB" id="411524at2759"/>
<name>A0A9W7FPF5_9STRA</name>
<accession>A0A9W7FPF5</accession>
<dbReference type="AlphaFoldDB" id="A0A9W7FPF5"/>
<comment type="caution">
    <text evidence="1">The sequence shown here is derived from an EMBL/GenBank/DDBJ whole genome shotgun (WGS) entry which is preliminary data.</text>
</comment>
<protein>
    <submittedName>
        <fullName evidence="1">Uncharacterized protein</fullName>
    </submittedName>
</protein>
<evidence type="ECO:0000313" key="1">
    <source>
        <dbReference type="EMBL" id="GMI15691.1"/>
    </source>
</evidence>
<proteinExistence type="predicted"/>
<dbReference type="Proteomes" id="UP001165122">
    <property type="component" value="Unassembled WGS sequence"/>
</dbReference>
<keyword evidence="2" id="KW-1185">Reference proteome</keyword>
<dbReference type="EMBL" id="BRXW01000236">
    <property type="protein sequence ID" value="GMI15691.1"/>
    <property type="molecule type" value="Genomic_DNA"/>
</dbReference>
<evidence type="ECO:0000313" key="2">
    <source>
        <dbReference type="Proteomes" id="UP001165122"/>
    </source>
</evidence>